<gene>
    <name evidence="1" type="ORF">QCO44_04100</name>
</gene>
<dbReference type="EMBL" id="JARVLH010000002">
    <property type="protein sequence ID" value="MEX5284827.1"/>
    <property type="molecule type" value="Genomic_DNA"/>
</dbReference>
<keyword evidence="2" id="KW-1185">Reference proteome</keyword>
<dbReference type="Proteomes" id="UP001559623">
    <property type="component" value="Unassembled WGS sequence"/>
</dbReference>
<sequence>MLSNMVYLNVRHTLPLLGWQTTPFQFKTGMTPAQMTGNRREAAANLGATQVRIDIDSYESRKAYGFRKDADLCIDFRNAGLAGVKRGTSRRSSEAWQAIDNAAKPNANFFQRQAKGEIESEIKKQKEIELKPIPRPRFTVHPAELKGRPDVGVHSIDIRSEPFADIAYEPGSIDYSMKVEGSIRMWTSIGHYDIYA</sequence>
<accession>A0ABV3X3R0</accession>
<dbReference type="Pfam" id="PF20074">
    <property type="entry name" value="DUF6470"/>
    <property type="match status" value="1"/>
</dbReference>
<dbReference type="InterPro" id="IPR045527">
    <property type="entry name" value="DUF6470"/>
</dbReference>
<protein>
    <submittedName>
        <fullName evidence="1">DUF6470 family protein</fullName>
    </submittedName>
</protein>
<reference evidence="1 2" key="1">
    <citation type="submission" date="2023-04" db="EMBL/GenBank/DDBJ databases">
        <title>Genome Sequence of Selenomonas sputigena ATCC 33150.</title>
        <authorList>
            <person name="Miller D.P."/>
            <person name="Anvari S."/>
            <person name="Polson S.W."/>
            <person name="Macdonald M."/>
            <person name="Mcdowell J.V."/>
        </authorList>
    </citation>
    <scope>NUCLEOTIDE SEQUENCE [LARGE SCALE GENOMIC DNA]</scope>
    <source>
        <strain evidence="1 2">ATCC 33150</strain>
    </source>
</reference>
<evidence type="ECO:0000313" key="1">
    <source>
        <dbReference type="EMBL" id="MEX5284827.1"/>
    </source>
</evidence>
<evidence type="ECO:0000313" key="2">
    <source>
        <dbReference type="Proteomes" id="UP001559623"/>
    </source>
</evidence>
<dbReference type="RefSeq" id="WP_368846548.1">
    <property type="nucleotide sequence ID" value="NZ_CP194411.1"/>
</dbReference>
<comment type="caution">
    <text evidence="1">The sequence shown here is derived from an EMBL/GenBank/DDBJ whole genome shotgun (WGS) entry which is preliminary data.</text>
</comment>
<name>A0ABV3X3R0_9FIRM</name>
<organism evidence="1 2">
    <name type="scientific">Selenomonas sputigena</name>
    <dbReference type="NCBI Taxonomy" id="69823"/>
    <lineage>
        <taxon>Bacteria</taxon>
        <taxon>Bacillati</taxon>
        <taxon>Bacillota</taxon>
        <taxon>Negativicutes</taxon>
        <taxon>Selenomonadales</taxon>
        <taxon>Selenomonadaceae</taxon>
        <taxon>Selenomonas</taxon>
    </lineage>
</organism>
<proteinExistence type="predicted"/>